<evidence type="ECO:0000256" key="1">
    <source>
        <dbReference type="SAM" id="MobiDB-lite"/>
    </source>
</evidence>
<dbReference type="EMBL" id="JABCRI010000015">
    <property type="protein sequence ID" value="KAF8393631.1"/>
    <property type="molecule type" value="Genomic_DNA"/>
</dbReference>
<dbReference type="AlphaFoldDB" id="A0A835D891"/>
<sequence length="111" mass="12376">MASLDTDVTMIPVGEGSSSAGPSSSCSKKIKRFEIKKWNAVALWAWGTQYKSLTLIPFVSFHVLMRVWNSRANFNIVCFSWFDQASSAKLIKLVQRARSALLLGVYICSKP</sequence>
<reference evidence="2 3" key="1">
    <citation type="submission" date="2020-04" db="EMBL/GenBank/DDBJ databases">
        <title>Plant Genome Project.</title>
        <authorList>
            <person name="Zhang R.-G."/>
        </authorList>
    </citation>
    <scope>NUCLEOTIDE SEQUENCE [LARGE SCALE GENOMIC DNA]</scope>
    <source>
        <strain evidence="2">YNK0</strain>
        <tissue evidence="2">Leaf</tissue>
    </source>
</reference>
<accession>A0A835D891</accession>
<organism evidence="2 3">
    <name type="scientific">Tetracentron sinense</name>
    <name type="common">Spur-leaf</name>
    <dbReference type="NCBI Taxonomy" id="13715"/>
    <lineage>
        <taxon>Eukaryota</taxon>
        <taxon>Viridiplantae</taxon>
        <taxon>Streptophyta</taxon>
        <taxon>Embryophyta</taxon>
        <taxon>Tracheophyta</taxon>
        <taxon>Spermatophyta</taxon>
        <taxon>Magnoliopsida</taxon>
        <taxon>Trochodendrales</taxon>
        <taxon>Trochodendraceae</taxon>
        <taxon>Tetracentron</taxon>
    </lineage>
</organism>
<gene>
    <name evidence="2" type="ORF">HHK36_021876</name>
</gene>
<evidence type="ECO:0000313" key="3">
    <source>
        <dbReference type="Proteomes" id="UP000655225"/>
    </source>
</evidence>
<keyword evidence="3" id="KW-1185">Reference proteome</keyword>
<proteinExistence type="predicted"/>
<dbReference type="Proteomes" id="UP000655225">
    <property type="component" value="Unassembled WGS sequence"/>
</dbReference>
<feature type="compositionally biased region" description="Low complexity" evidence="1">
    <location>
        <begin position="14"/>
        <end position="25"/>
    </location>
</feature>
<evidence type="ECO:0000313" key="2">
    <source>
        <dbReference type="EMBL" id="KAF8393631.1"/>
    </source>
</evidence>
<dbReference type="OrthoDB" id="2426317at2759"/>
<feature type="region of interest" description="Disordered" evidence="1">
    <location>
        <begin position="1"/>
        <end position="25"/>
    </location>
</feature>
<protein>
    <submittedName>
        <fullName evidence="2">Uncharacterized protein</fullName>
    </submittedName>
</protein>
<name>A0A835D891_TETSI</name>
<comment type="caution">
    <text evidence="2">The sequence shown here is derived from an EMBL/GenBank/DDBJ whole genome shotgun (WGS) entry which is preliminary data.</text>
</comment>